<dbReference type="Proteomes" id="UP000622653">
    <property type="component" value="Unassembled WGS sequence"/>
</dbReference>
<evidence type="ECO:0000256" key="1">
    <source>
        <dbReference type="ARBA" id="ARBA00023015"/>
    </source>
</evidence>
<dbReference type="InterPro" id="IPR051677">
    <property type="entry name" value="AfsR-DnrI-RedD_regulator"/>
</dbReference>
<dbReference type="PANTHER" id="PTHR35807:SF1">
    <property type="entry name" value="TRANSCRIPTIONAL REGULATOR REDD"/>
    <property type="match status" value="1"/>
</dbReference>
<keyword evidence="1" id="KW-0805">Transcription regulation</keyword>
<dbReference type="AlphaFoldDB" id="A0A8J7KEH5"/>
<dbReference type="SUPFAM" id="SSF46894">
    <property type="entry name" value="C-terminal effector domain of the bipartite response regulators"/>
    <property type="match status" value="1"/>
</dbReference>
<keyword evidence="4" id="KW-1185">Reference proteome</keyword>
<protein>
    <recommendedName>
        <fullName evidence="5">Transcriptional regulator</fullName>
    </recommendedName>
</protein>
<name>A0A8J7KEH5_9BACL</name>
<dbReference type="GO" id="GO:0006355">
    <property type="term" value="P:regulation of DNA-templated transcription"/>
    <property type="evidence" value="ECO:0007669"/>
    <property type="project" value="InterPro"/>
</dbReference>
<comment type="caution">
    <text evidence="3">The sequence shown here is derived from an EMBL/GenBank/DDBJ whole genome shotgun (WGS) entry which is preliminary data.</text>
</comment>
<gene>
    <name evidence="3" type="ORF">IRY55_07255</name>
</gene>
<evidence type="ECO:0000313" key="3">
    <source>
        <dbReference type="EMBL" id="MBF4501161.1"/>
    </source>
</evidence>
<dbReference type="PANTHER" id="PTHR35807">
    <property type="entry name" value="TRANSCRIPTIONAL REGULATOR REDD-RELATED"/>
    <property type="match status" value="1"/>
</dbReference>
<dbReference type="RefSeq" id="WP_194562633.1">
    <property type="nucleotide sequence ID" value="NZ_JADKPV010000002.1"/>
</dbReference>
<keyword evidence="2" id="KW-0804">Transcription</keyword>
<organism evidence="3 4">
    <name type="scientific">Savagea serpentis</name>
    <dbReference type="NCBI Taxonomy" id="2785297"/>
    <lineage>
        <taxon>Bacteria</taxon>
        <taxon>Bacillati</taxon>
        <taxon>Bacillota</taxon>
        <taxon>Bacilli</taxon>
        <taxon>Bacillales</taxon>
        <taxon>Caryophanaceae</taxon>
        <taxon>Savagea</taxon>
    </lineage>
</organism>
<sequence>MRALIIERDFLRRSVNVEIVKYFKLFKHVYFGETLSGSHYMLNQIDVLFISVENDQHFQQTLEELKEQTHIKVIPLVEKTEADIVKDTEAYIEKPVTLSKTERALRKILSESEQTEQLKVHAELRIKMFSDIMIDTMEPVDVKWRTRKVKELFAYLIHFKDTKYLETSYILEALWPGLPEKNAKNLLHTSIYHLRKLLKLFNYNYSIRYKHGKYELRIPFKTDVDIVQQCLKEQPSPQNIKQVMNYYKGRYLEREDYIWAEEFRQNIHEQVIQYIQLGLKNEKMFRDEIVSTEAKHFIEKYMNNSEKH</sequence>
<proteinExistence type="predicted"/>
<accession>A0A8J7KEH5</accession>
<dbReference type="InterPro" id="IPR036388">
    <property type="entry name" value="WH-like_DNA-bd_sf"/>
</dbReference>
<dbReference type="EMBL" id="JADKPV010000002">
    <property type="protein sequence ID" value="MBF4501161.1"/>
    <property type="molecule type" value="Genomic_DNA"/>
</dbReference>
<evidence type="ECO:0008006" key="5">
    <source>
        <dbReference type="Google" id="ProtNLM"/>
    </source>
</evidence>
<evidence type="ECO:0000313" key="4">
    <source>
        <dbReference type="Proteomes" id="UP000622653"/>
    </source>
</evidence>
<dbReference type="GO" id="GO:0003677">
    <property type="term" value="F:DNA binding"/>
    <property type="evidence" value="ECO:0007669"/>
    <property type="project" value="InterPro"/>
</dbReference>
<evidence type="ECO:0000256" key="2">
    <source>
        <dbReference type="ARBA" id="ARBA00023163"/>
    </source>
</evidence>
<dbReference type="Gene3D" id="1.10.10.10">
    <property type="entry name" value="Winged helix-like DNA-binding domain superfamily/Winged helix DNA-binding domain"/>
    <property type="match status" value="1"/>
</dbReference>
<reference evidence="3" key="1">
    <citation type="submission" date="2020-11" db="EMBL/GenBank/DDBJ databases">
        <title>Multidrug resistant novel bacterium Savagea serpentis sp. nov., isolated from the scats of a vine snake (Ahaetulla nasuta).</title>
        <authorList>
            <person name="Venkata Ramana V."/>
            <person name="Vikas Patil S."/>
            <person name="Yogita Lugani V."/>
        </authorList>
    </citation>
    <scope>NUCLEOTIDE SEQUENCE</scope>
    <source>
        <strain evidence="3">SN6</strain>
    </source>
</reference>
<dbReference type="InterPro" id="IPR016032">
    <property type="entry name" value="Sig_transdc_resp-reg_C-effctor"/>
</dbReference>